<evidence type="ECO:0000313" key="2">
    <source>
        <dbReference type="EMBL" id="MBP2189684.1"/>
    </source>
</evidence>
<accession>A0ABS4QF19</accession>
<keyword evidence="3" id="KW-1185">Reference proteome</keyword>
<sequence length="88" mass="9731">MSRQTWSEPFESKLRAYLPLLSADKELTSDLSLADHGLDSLATVSLLLDLEDAFAVMIPDHLLSVDTFATPAGLWEVIDSLRDREAAK</sequence>
<protein>
    <submittedName>
        <fullName evidence="2">Acyl carrier protein</fullName>
    </submittedName>
</protein>
<dbReference type="Gene3D" id="1.10.1200.10">
    <property type="entry name" value="ACP-like"/>
    <property type="match status" value="1"/>
</dbReference>
<evidence type="ECO:0000259" key="1">
    <source>
        <dbReference type="PROSITE" id="PS50075"/>
    </source>
</evidence>
<dbReference type="RefSeq" id="WP_209888729.1">
    <property type="nucleotide sequence ID" value="NZ_JAGGMR010000001.1"/>
</dbReference>
<dbReference type="Pfam" id="PF00550">
    <property type="entry name" value="PP-binding"/>
    <property type="match status" value="1"/>
</dbReference>
<comment type="caution">
    <text evidence="2">The sequence shown here is derived from an EMBL/GenBank/DDBJ whole genome shotgun (WGS) entry which is preliminary data.</text>
</comment>
<dbReference type="PROSITE" id="PS50075">
    <property type="entry name" value="CARRIER"/>
    <property type="match status" value="1"/>
</dbReference>
<evidence type="ECO:0000313" key="3">
    <source>
        <dbReference type="Proteomes" id="UP001519325"/>
    </source>
</evidence>
<dbReference type="SUPFAM" id="SSF47336">
    <property type="entry name" value="ACP-like"/>
    <property type="match status" value="1"/>
</dbReference>
<dbReference type="Proteomes" id="UP001519325">
    <property type="component" value="Unassembled WGS sequence"/>
</dbReference>
<organism evidence="2 3">
    <name type="scientific">Nocardia goodfellowii</name>
    <dbReference type="NCBI Taxonomy" id="882446"/>
    <lineage>
        <taxon>Bacteria</taxon>
        <taxon>Bacillati</taxon>
        <taxon>Actinomycetota</taxon>
        <taxon>Actinomycetes</taxon>
        <taxon>Mycobacteriales</taxon>
        <taxon>Nocardiaceae</taxon>
        <taxon>Nocardia</taxon>
    </lineage>
</organism>
<proteinExistence type="predicted"/>
<dbReference type="InterPro" id="IPR009081">
    <property type="entry name" value="PP-bd_ACP"/>
</dbReference>
<reference evidence="2 3" key="1">
    <citation type="submission" date="2021-03" db="EMBL/GenBank/DDBJ databases">
        <title>Sequencing the genomes of 1000 actinobacteria strains.</title>
        <authorList>
            <person name="Klenk H.-P."/>
        </authorList>
    </citation>
    <scope>NUCLEOTIDE SEQUENCE [LARGE SCALE GENOMIC DNA]</scope>
    <source>
        <strain evidence="2 3">DSM 45516</strain>
    </source>
</reference>
<gene>
    <name evidence="2" type="ORF">BJ987_002585</name>
</gene>
<name>A0ABS4QF19_9NOCA</name>
<feature type="domain" description="Carrier" evidence="1">
    <location>
        <begin position="4"/>
        <end position="82"/>
    </location>
</feature>
<dbReference type="InterPro" id="IPR036736">
    <property type="entry name" value="ACP-like_sf"/>
</dbReference>
<dbReference type="EMBL" id="JAGGMR010000001">
    <property type="protein sequence ID" value="MBP2189684.1"/>
    <property type="molecule type" value="Genomic_DNA"/>
</dbReference>